<proteinExistence type="predicted"/>
<accession>A0ACC1N9W1</accession>
<evidence type="ECO:0000313" key="1">
    <source>
        <dbReference type="EMBL" id="KAJ2975677.1"/>
    </source>
</evidence>
<dbReference type="Proteomes" id="UP001143910">
    <property type="component" value="Unassembled WGS sequence"/>
</dbReference>
<dbReference type="EMBL" id="JANJQO010000678">
    <property type="protein sequence ID" value="KAJ2975677.1"/>
    <property type="molecule type" value="Genomic_DNA"/>
</dbReference>
<gene>
    <name evidence="1" type="ORF">NQ176_g5389</name>
</gene>
<comment type="caution">
    <text evidence="1">The sequence shown here is derived from an EMBL/GenBank/DDBJ whole genome shotgun (WGS) entry which is preliminary data.</text>
</comment>
<keyword evidence="2" id="KW-1185">Reference proteome</keyword>
<name>A0ACC1N9W1_9HYPO</name>
<sequence length="425" mass="47828">MSGMLQIRDLLNPVTPEPSDVSSDEAAYIHQSSTHITSGSILGKHVVRSREWASKYTKQRGPVNFMPFEQGLSEEVLQEIAQYEVQSFGHIRESCEHIPYNSSKKDFFGKTGRESIDVLKYEFRPQPGKELFTVMWDYDVGLTKPSQMLDKNPGLREITPSITGGAVSAQGALIPLFGPGFLSECRRPGAPGYRDMTIDPHVIEEATSDAHAARSIRMQPNMALASRPAFEHRQHPDLEARPRQATYGNRHVMPEHGRVIQLSPQRAPSSWRAINTASSPLTPPRSSNSQRAVMSGNVDSFRKHEYVEDTQRGMVLLRDETPELVCVYEKEDTNRDYHRTNSARAPLLPVVESYGTLKRRLLPPDGARVNGGDTSDRQHHARLPSRDVTNVRRRTHRDAPRRMEDYHAATALVGLQGEQHNRSRG</sequence>
<protein>
    <submittedName>
        <fullName evidence="1">Uncharacterized protein</fullName>
    </submittedName>
</protein>
<organism evidence="1 2">
    <name type="scientific">Zarea fungicola</name>
    <dbReference type="NCBI Taxonomy" id="93591"/>
    <lineage>
        <taxon>Eukaryota</taxon>
        <taxon>Fungi</taxon>
        <taxon>Dikarya</taxon>
        <taxon>Ascomycota</taxon>
        <taxon>Pezizomycotina</taxon>
        <taxon>Sordariomycetes</taxon>
        <taxon>Hypocreomycetidae</taxon>
        <taxon>Hypocreales</taxon>
        <taxon>Cordycipitaceae</taxon>
        <taxon>Zarea</taxon>
    </lineage>
</organism>
<evidence type="ECO:0000313" key="2">
    <source>
        <dbReference type="Proteomes" id="UP001143910"/>
    </source>
</evidence>
<reference evidence="1" key="1">
    <citation type="submission" date="2022-08" db="EMBL/GenBank/DDBJ databases">
        <title>Genome Sequence of Lecanicillium fungicola.</title>
        <authorList>
            <person name="Buettner E."/>
        </authorList>
    </citation>
    <scope>NUCLEOTIDE SEQUENCE</scope>
    <source>
        <strain evidence="1">Babe33</strain>
    </source>
</reference>